<dbReference type="SMART" id="SM00240">
    <property type="entry name" value="FHA"/>
    <property type="match status" value="1"/>
</dbReference>
<dbReference type="Pfam" id="PF19909">
    <property type="entry name" value="DUF6382"/>
    <property type="match status" value="1"/>
</dbReference>
<protein>
    <submittedName>
        <fullName evidence="3">FHA domain-containing protein</fullName>
    </submittedName>
</protein>
<accession>A0ABT4G9Y7</accession>
<gene>
    <name evidence="3" type="ORF">M5X19_08725</name>
</gene>
<keyword evidence="4" id="KW-1185">Reference proteome</keyword>
<dbReference type="PROSITE" id="PS50006">
    <property type="entry name" value="FHA_DOMAIN"/>
    <property type="match status" value="1"/>
</dbReference>
<dbReference type="RefSeq" id="WP_268614548.1">
    <property type="nucleotide sequence ID" value="NZ_JAMDMX010000025.1"/>
</dbReference>
<evidence type="ECO:0000313" key="4">
    <source>
        <dbReference type="Proteomes" id="UP001527099"/>
    </source>
</evidence>
<feature type="transmembrane region" description="Helical" evidence="1">
    <location>
        <begin position="305"/>
        <end position="325"/>
    </location>
</feature>
<organism evidence="3 4">
    <name type="scientific">Paenibacillus alginolyticus</name>
    <dbReference type="NCBI Taxonomy" id="59839"/>
    <lineage>
        <taxon>Bacteria</taxon>
        <taxon>Bacillati</taxon>
        <taxon>Bacillota</taxon>
        <taxon>Bacilli</taxon>
        <taxon>Bacillales</taxon>
        <taxon>Paenibacillaceae</taxon>
        <taxon>Paenibacillus</taxon>
    </lineage>
</organism>
<keyword evidence="1" id="KW-1133">Transmembrane helix</keyword>
<dbReference type="InterPro" id="IPR050923">
    <property type="entry name" value="Cell_Proc_Reg/RNA_Proc"/>
</dbReference>
<dbReference type="Proteomes" id="UP001527099">
    <property type="component" value="Unassembled WGS sequence"/>
</dbReference>
<dbReference type="Gene3D" id="2.60.200.20">
    <property type="match status" value="1"/>
</dbReference>
<dbReference type="CDD" id="cd00060">
    <property type="entry name" value="FHA"/>
    <property type="match status" value="1"/>
</dbReference>
<dbReference type="InterPro" id="IPR008984">
    <property type="entry name" value="SMAD_FHA_dom_sf"/>
</dbReference>
<sequence>MTQEVFGLRYEFVYRHGHYMVLHKEDGLDSKTLSTLQVKMLEANDVPNLLPLEIQEVDFRISLLYNLSSKRMLSHVLKVEGLSKQHFAKLMYAIVCALGESKNYMLFESGYVLKDNFIFIGSDWSDIYLTYVPLESINDEVSVFLSLASLMKQLSQKLNNDERSKVILWMESLSRNQSLQGYKENLLALMDEQTLVQDAYQISSHEDGEQDTVEPINLQMSPVKENELPKPLWKREEGQQQIRKNTAIEELQQPHTAPKINEGKGNQLSLVVVSSRSRRIVLVVVILLTAFLWQNYLTYPSTGNLQITAGSSILLMNVWFVIRFLGLPRIQRYIKESNGVNLTFLPISEKQRELNLVTPTPEPINIQNYYENLHMHTTLLTNKKPNATVFLGRHVNQPSIAKLEWQSEGATKSVPLNNDHFTMGRGDASLKVDYILDEAGASRLHAEIIKNEEGYMIKDTGSTNGTYLNGEPLVTYQPYPLKDGDEIRIVRQEIKFRL</sequence>
<feature type="transmembrane region" description="Helical" evidence="1">
    <location>
        <begin position="280"/>
        <end position="299"/>
    </location>
</feature>
<dbReference type="PANTHER" id="PTHR23308">
    <property type="entry name" value="NUCLEAR INHIBITOR OF PROTEIN PHOSPHATASE-1"/>
    <property type="match status" value="1"/>
</dbReference>
<comment type="caution">
    <text evidence="3">The sequence shown here is derived from an EMBL/GenBank/DDBJ whole genome shotgun (WGS) entry which is preliminary data.</text>
</comment>
<dbReference type="Pfam" id="PF00498">
    <property type="entry name" value="FHA"/>
    <property type="match status" value="1"/>
</dbReference>
<evidence type="ECO:0000259" key="2">
    <source>
        <dbReference type="PROSITE" id="PS50006"/>
    </source>
</evidence>
<keyword evidence="1" id="KW-0472">Membrane</keyword>
<evidence type="ECO:0000256" key="1">
    <source>
        <dbReference type="SAM" id="Phobius"/>
    </source>
</evidence>
<dbReference type="EMBL" id="JAMDMX010000025">
    <property type="protein sequence ID" value="MCY9692978.1"/>
    <property type="molecule type" value="Genomic_DNA"/>
</dbReference>
<dbReference type="InterPro" id="IPR000253">
    <property type="entry name" value="FHA_dom"/>
</dbReference>
<evidence type="ECO:0000313" key="3">
    <source>
        <dbReference type="EMBL" id="MCY9692978.1"/>
    </source>
</evidence>
<name>A0ABT4G9Y7_9BACL</name>
<dbReference type="InterPro" id="IPR045962">
    <property type="entry name" value="DUF6382"/>
</dbReference>
<reference evidence="3 4" key="1">
    <citation type="submission" date="2022-05" db="EMBL/GenBank/DDBJ databases">
        <title>Genome Sequencing of Bee-Associated Microbes.</title>
        <authorList>
            <person name="Dunlap C."/>
        </authorList>
    </citation>
    <scope>NUCLEOTIDE SEQUENCE [LARGE SCALE GENOMIC DNA]</scope>
    <source>
        <strain evidence="3 4">NRRL B-14421</strain>
    </source>
</reference>
<proteinExistence type="predicted"/>
<keyword evidence="1" id="KW-0812">Transmembrane</keyword>
<feature type="domain" description="FHA" evidence="2">
    <location>
        <begin position="421"/>
        <end position="473"/>
    </location>
</feature>
<dbReference type="SUPFAM" id="SSF49879">
    <property type="entry name" value="SMAD/FHA domain"/>
    <property type="match status" value="1"/>
</dbReference>